<dbReference type="Proteomes" id="UP000018683">
    <property type="component" value="Unassembled WGS sequence"/>
</dbReference>
<comment type="caution">
    <text evidence="3">The sequence shown here is derived from an EMBL/GenBank/DDBJ whole genome shotgun (WGS) entry which is preliminary data.</text>
</comment>
<feature type="domain" description="GTPase-associated protein 1 middle" evidence="2">
    <location>
        <begin position="157"/>
        <end position="244"/>
    </location>
</feature>
<dbReference type="Pfam" id="PF20013">
    <property type="entry name" value="GAP1-N2"/>
    <property type="match status" value="1"/>
</dbReference>
<evidence type="ECO:0000313" key="3">
    <source>
        <dbReference type="EMBL" id="ETD22272.1"/>
    </source>
</evidence>
<gene>
    <name evidence="3" type="ORF">HMPREF1202_01336</name>
</gene>
<dbReference type="STRING" id="1073376.HMPREF1202_01336"/>
<accession>V8C5B6</accession>
<dbReference type="InterPro" id="IPR045401">
    <property type="entry name" value="GAP1-M"/>
</dbReference>
<dbReference type="PATRIC" id="fig|1073376.3.peg.1374"/>
<organism evidence="3 4">
    <name type="scientific">[Ruminococcus] lactaris CC59_002D</name>
    <dbReference type="NCBI Taxonomy" id="1073376"/>
    <lineage>
        <taxon>Bacteria</taxon>
        <taxon>Bacillati</taxon>
        <taxon>Bacillota</taxon>
        <taxon>Clostridia</taxon>
        <taxon>Lachnospirales</taxon>
        <taxon>Lachnospiraceae</taxon>
        <taxon>Mediterraneibacter</taxon>
    </lineage>
</organism>
<dbReference type="HOGENOM" id="CLU_353637_0_0_9"/>
<dbReference type="InterPro" id="IPR045402">
    <property type="entry name" value="GAP1-N2"/>
</dbReference>
<dbReference type="EMBL" id="AZJE01000017">
    <property type="protein sequence ID" value="ETD22272.1"/>
    <property type="molecule type" value="Genomic_DNA"/>
</dbReference>
<sequence length="861" mass="98389">MEALQYIYTSWKNGDSTEKGYMIYSRSEGISESECTAIKDAMQYLAPKELTLTPTPQEIADIFPYAFSYFVLPTGRGCVAQSTYLGKDYSGRYGNYIIHALIFDINDLPCRPAEFFAEPYIKTAMTQEELDAPSPVPPLPPLHISEYASVINDEQLNEFLFDKEDEFAQLISMILVSQDAGIPFYLNDSRENLVLWAAAVQRILPSRLAKKFTFNTYIGDHESMRSPRAREEGLNFHLIGVRPDANYFNYATECKSNRQIVMDFIGGHMTQGVTPNSYAHAMAASIAFDCEEVDSFGDFVDATSFSEINGRLQDAYLYYHLLKNDEFDFSEDNLKAVLSFGSTYCSESDNSDVGSKLLVKYQESGWTLEAELLALFWGFVCKYSSFMIFTLYELFTETIYQHASEASEPCNKLESLIQTIKSETPQQYREYLNYLNSANSVEHLLLYLSGHSNPFTNRFYITWLLQSYTFNGGMSNGQPISKVLQALLKNITKINGCEKQMIEILFATSDNQALFENILSVFMAALREPRQLEQLCVKYVEITESLTDRQLNRFEQLLLETPGAAPIATRLCARKIASSKNPEDEFWRFYDNQRSRISANSGFTIEPMILACINNVDAKIREDVAIDILRKINASVINDGETIMVLTNAVNDCSVKELSKMDSAFLQRVCQIRAKVDKSGLEKIKAVFIGEMLTANNAQRKRPVNLSGELAQTGISLKSVEKSDYEAYIKNYFDEYFVLLQASEDVPALMRIFYHGRYFSNFIDDYISVLKKKAKKETERWKRILAWTCVYLVTAERSDQAAEELYKPIVRYLRSLDEDRLLDVRQAVIQDVPSSRCDYLFDEVRRKEGFVEKLGGFFHKK</sequence>
<feature type="domain" description="GTPase-associated protein 1 N-terminal" evidence="1">
    <location>
        <begin position="5"/>
        <end position="131"/>
    </location>
</feature>
<dbReference type="OrthoDB" id="167038at2"/>
<evidence type="ECO:0000313" key="4">
    <source>
        <dbReference type="Proteomes" id="UP000018683"/>
    </source>
</evidence>
<evidence type="ECO:0000259" key="1">
    <source>
        <dbReference type="Pfam" id="PF20013"/>
    </source>
</evidence>
<reference evidence="3 4" key="1">
    <citation type="submission" date="2013-10" db="EMBL/GenBank/DDBJ databases">
        <title>The Genome Sequence of Ruminococcus lactaris CC59_002D.</title>
        <authorList>
            <consortium name="The Broad Institute Genomics Platform"/>
            <person name="Earl A."/>
            <person name="Allen-Vercoe E."/>
            <person name="Daigneault M."/>
            <person name="Young S.K."/>
            <person name="Zeng Q."/>
            <person name="Gargeya S."/>
            <person name="Fitzgerald M."/>
            <person name="Abouelleil A."/>
            <person name="Alvarado L."/>
            <person name="Chapman S.B."/>
            <person name="Gainer-Dewar J."/>
            <person name="Goldberg J."/>
            <person name="Griggs A."/>
            <person name="Gujja S."/>
            <person name="Hansen M."/>
            <person name="Howarth C."/>
            <person name="Imamovic A."/>
            <person name="Ireland A."/>
            <person name="Larimer J."/>
            <person name="McCowan C."/>
            <person name="Murphy C."/>
            <person name="Pearson M."/>
            <person name="Poon T.W."/>
            <person name="Priest M."/>
            <person name="Roberts A."/>
            <person name="Saif S."/>
            <person name="Shea T."/>
            <person name="Sykes S."/>
            <person name="Wortman J."/>
            <person name="Nusbaum C."/>
            <person name="Birren B."/>
        </authorList>
    </citation>
    <scope>NUCLEOTIDE SEQUENCE [LARGE SCALE GENOMIC DNA]</scope>
    <source>
        <strain evidence="3 4">CC59_002D</strain>
    </source>
</reference>
<evidence type="ECO:0000259" key="2">
    <source>
        <dbReference type="Pfam" id="PF20014"/>
    </source>
</evidence>
<proteinExistence type="predicted"/>
<protein>
    <submittedName>
        <fullName evidence="3">Uncharacterized protein</fullName>
    </submittedName>
</protein>
<dbReference type="RefSeq" id="WP_023921833.1">
    <property type="nucleotide sequence ID" value="NZ_KI669408.1"/>
</dbReference>
<dbReference type="AlphaFoldDB" id="V8C5B6"/>
<dbReference type="Pfam" id="PF20014">
    <property type="entry name" value="GAP1-M"/>
    <property type="match status" value="1"/>
</dbReference>
<name>V8C5B6_9FIRM</name>